<proteinExistence type="predicted"/>
<dbReference type="RefSeq" id="WP_002237226.1">
    <property type="nucleotide sequence ID" value="NZ_AP024489.1"/>
</dbReference>
<dbReference type="Proteomes" id="UP000072443">
    <property type="component" value="Unassembled WGS sequence"/>
</dbReference>
<accession>A0A0Y6IGM6</accession>
<dbReference type="Proteomes" id="UP000283829">
    <property type="component" value="Unassembled WGS sequence"/>
</dbReference>
<dbReference type="EMBL" id="NWXB01000047">
    <property type="protein sequence ID" value="RQJ63647.1"/>
    <property type="molecule type" value="Genomic_DNA"/>
</dbReference>
<sequence>MNKNERDFFYISNSDLDKLSESYPDRPLSYVFYCYLKETGLLKNFSMDKCHNFFNRINFNESCFEIKFKDDSFFIIGNGKIDVSDSNNFFSVSFEC</sequence>
<protein>
    <submittedName>
        <fullName evidence="2">Uncharacterized protein</fullName>
    </submittedName>
</protein>
<evidence type="ECO:0000313" key="3">
    <source>
        <dbReference type="Proteomes" id="UP000072443"/>
    </source>
</evidence>
<reference evidence="1 3" key="1">
    <citation type="submission" date="2016-02" db="EMBL/GenBank/DDBJ databases">
        <authorList>
            <consortium name="Pathogen Informatics"/>
        </authorList>
    </citation>
    <scope>NUCLEOTIDE SEQUENCE [LARGE SCALE GENOMIC DNA]</scope>
    <source>
        <strain evidence="1 3">2842STDY5881269</strain>
    </source>
</reference>
<evidence type="ECO:0000313" key="4">
    <source>
        <dbReference type="Proteomes" id="UP000283829"/>
    </source>
</evidence>
<evidence type="ECO:0000313" key="1">
    <source>
        <dbReference type="EMBL" id="CWQ23730.1"/>
    </source>
</evidence>
<reference evidence="2 4" key="2">
    <citation type="submission" date="2017-09" db="EMBL/GenBank/DDBJ databases">
        <title>Phenotypic and genotypic characterization of Colombian isolates of Neisseria meningitidis recovered from invasive disease.</title>
        <authorList>
            <person name="Duarte C."/>
            <person name="Gabastou J.M."/>
            <person name="Moreno J."/>
        </authorList>
    </citation>
    <scope>NUCLEOTIDE SEQUENCE [LARGE SCALE GENOMIC DNA]</scope>
    <source>
        <strain evidence="2 4">INS-Nm1124</strain>
    </source>
</reference>
<name>A0A0Y6IGM6_NEIME</name>
<evidence type="ECO:0000313" key="2">
    <source>
        <dbReference type="EMBL" id="RQJ63647.1"/>
    </source>
</evidence>
<organism evidence="2 4">
    <name type="scientific">Neisseria meningitidis</name>
    <dbReference type="NCBI Taxonomy" id="487"/>
    <lineage>
        <taxon>Bacteria</taxon>
        <taxon>Pseudomonadati</taxon>
        <taxon>Pseudomonadota</taxon>
        <taxon>Betaproteobacteria</taxon>
        <taxon>Neisseriales</taxon>
        <taxon>Neisseriaceae</taxon>
        <taxon>Neisseria</taxon>
    </lineage>
</organism>
<gene>
    <name evidence="2" type="ORF">COI09_12375</name>
    <name evidence="1" type="ORF">ERS514591_02194</name>
</gene>
<dbReference type="EMBL" id="FEVP01000085">
    <property type="protein sequence ID" value="CWQ23730.1"/>
    <property type="molecule type" value="Genomic_DNA"/>
</dbReference>
<comment type="caution">
    <text evidence="2">The sequence shown here is derived from an EMBL/GenBank/DDBJ whole genome shotgun (WGS) entry which is preliminary data.</text>
</comment>
<dbReference type="AlphaFoldDB" id="A0A0Y6IGM6"/>